<feature type="domain" description="SURP motif" evidence="2">
    <location>
        <begin position="16"/>
        <end position="58"/>
    </location>
</feature>
<dbReference type="Proteomes" id="UP001208570">
    <property type="component" value="Unassembled WGS sequence"/>
</dbReference>
<proteinExistence type="predicted"/>
<feature type="compositionally biased region" description="Basic and acidic residues" evidence="1">
    <location>
        <begin position="687"/>
        <end position="696"/>
    </location>
</feature>
<feature type="region of interest" description="Disordered" evidence="1">
    <location>
        <begin position="351"/>
        <end position="375"/>
    </location>
</feature>
<comment type="caution">
    <text evidence="3">The sequence shown here is derived from an EMBL/GenBank/DDBJ whole genome shotgun (WGS) entry which is preliminary data.</text>
</comment>
<dbReference type="Pfam" id="PF01805">
    <property type="entry name" value="Surp"/>
    <property type="match status" value="2"/>
</dbReference>
<evidence type="ECO:0000256" key="1">
    <source>
        <dbReference type="SAM" id="MobiDB-lite"/>
    </source>
</evidence>
<feature type="compositionally biased region" description="Polar residues" evidence="1">
    <location>
        <begin position="320"/>
        <end position="331"/>
    </location>
</feature>
<sequence>MPPDVIPPETMKQNAIIEKTALFISKHSAQMEIVIKTKQKNNPQFAFLEYNNELNPYYKHVVKMIKSAKYQPYSQRERQNSDSESTGYLHPSLSRSVELPPVKEQTREEFMLSVSSKVPSGQIANTPYAKLLSNLTKHTEIGSPRTSFATDHTVGDVLKLKSAGSVSHHLSHSVYSHHAGYNHCDISDMSSGVHLHSDMLCTNGQPPPPGTVPPGPLPILDANPSSSDYQQSAQSAFGHVLPPPPDLQPVIDKMAVYVAKNGPEFELIVRRKNDTRFEFLNAGHVHNPYYEHKKKLYLEEIAASKCEKVNGRKPARDNRNTQQNKSISFSLRTKENVEGLSSGLRSTALLYESSDEEDDDSEKATSDGKTESVTVSTDVTMSAEISEVGQTADNTDKKFDEARLKDKLALAAREKLAQASKENQIKAERKRKAAMFINMLKSSQTKPVLTQETTANASQPMATVSSTTGSPQVSRSQSPLSTAKSQTTDSHCSASQTPLHQSHSPSIPSVSRLSKSPTPRRRSPSPRRRSPSPRRWSPRRRSRSPLGRRKRSRTPPSAYTRLSPVSKHCSHSHVASLRYKHRRSRSRTKDRGYGSKLGAPRSRSRSRSKAKARSPSRKSHKSSRSHGKSSRKRSRSRTRRHSRSRRRSRSRSRSGKSKSKKKKHSSSRSPKKRRSDEKRSHRKKKISSRDENRSSAKDVVMCSSDSEAVIIADDKSEQSEL</sequence>
<dbReference type="GO" id="GO:0003723">
    <property type="term" value="F:RNA binding"/>
    <property type="evidence" value="ECO:0007669"/>
    <property type="project" value="InterPro"/>
</dbReference>
<feature type="region of interest" description="Disordered" evidence="1">
    <location>
        <begin position="447"/>
        <end position="721"/>
    </location>
</feature>
<dbReference type="PANTHER" id="PTHR13161">
    <property type="entry name" value="SPLICING FACTOR SUPPRESSOR OF WHITE APRICOT"/>
    <property type="match status" value="1"/>
</dbReference>
<dbReference type="Gene3D" id="1.10.10.790">
    <property type="entry name" value="Surp module"/>
    <property type="match status" value="2"/>
</dbReference>
<evidence type="ECO:0000259" key="2">
    <source>
        <dbReference type="PROSITE" id="PS50128"/>
    </source>
</evidence>
<evidence type="ECO:0000313" key="3">
    <source>
        <dbReference type="EMBL" id="KAK2155152.1"/>
    </source>
</evidence>
<evidence type="ECO:0000313" key="4">
    <source>
        <dbReference type="Proteomes" id="UP001208570"/>
    </source>
</evidence>
<feature type="compositionally biased region" description="Basic residues" evidence="1">
    <location>
        <begin position="518"/>
        <end position="553"/>
    </location>
</feature>
<dbReference type="PANTHER" id="PTHR13161:SF15">
    <property type="entry name" value="SPLICING FACTOR, SUPPRESSOR OF WHITE-APRICOT HOMOLOG"/>
    <property type="match status" value="1"/>
</dbReference>
<dbReference type="InterPro" id="IPR000061">
    <property type="entry name" value="Surp"/>
</dbReference>
<dbReference type="InterPro" id="IPR040397">
    <property type="entry name" value="SWAP"/>
</dbReference>
<feature type="compositionally biased region" description="Basic and acidic residues" evidence="1">
    <location>
        <begin position="309"/>
        <end position="319"/>
    </location>
</feature>
<dbReference type="SUPFAM" id="SSF109905">
    <property type="entry name" value="Surp module (SWAP domain)"/>
    <property type="match status" value="2"/>
</dbReference>
<accession>A0AAD9N2W3</accession>
<dbReference type="SMART" id="SM00648">
    <property type="entry name" value="SWAP"/>
    <property type="match status" value="2"/>
</dbReference>
<feature type="compositionally biased region" description="Basic residues" evidence="1">
    <location>
        <begin position="602"/>
        <end position="673"/>
    </location>
</feature>
<dbReference type="PROSITE" id="PS50128">
    <property type="entry name" value="SURP"/>
    <property type="match status" value="2"/>
</dbReference>
<feature type="compositionally biased region" description="Polar residues" evidence="1">
    <location>
        <begin position="447"/>
        <end position="509"/>
    </location>
</feature>
<feature type="compositionally biased region" description="Basic and acidic residues" evidence="1">
    <location>
        <begin position="712"/>
        <end position="721"/>
    </location>
</feature>
<name>A0AAD9N2W3_9ANNE</name>
<gene>
    <name evidence="3" type="ORF">LSH36_247g01021</name>
</gene>
<feature type="region of interest" description="Disordered" evidence="1">
    <location>
        <begin position="71"/>
        <end position="98"/>
    </location>
</feature>
<reference evidence="3" key="1">
    <citation type="journal article" date="2023" name="Mol. Biol. Evol.">
        <title>Third-Generation Sequencing Reveals the Adaptive Role of the Epigenome in Three Deep-Sea Polychaetes.</title>
        <authorList>
            <person name="Perez M."/>
            <person name="Aroh O."/>
            <person name="Sun Y."/>
            <person name="Lan Y."/>
            <person name="Juniper S.K."/>
            <person name="Young C.R."/>
            <person name="Angers B."/>
            <person name="Qian P.Y."/>
        </authorList>
    </citation>
    <scope>NUCLEOTIDE SEQUENCE</scope>
    <source>
        <strain evidence="3">P08H-3</strain>
    </source>
</reference>
<dbReference type="GO" id="GO:0000395">
    <property type="term" value="P:mRNA 5'-splice site recognition"/>
    <property type="evidence" value="ECO:0007669"/>
    <property type="project" value="TreeGrafter"/>
</dbReference>
<feature type="domain" description="SURP motif" evidence="2">
    <location>
        <begin position="250"/>
        <end position="290"/>
    </location>
</feature>
<dbReference type="InterPro" id="IPR035967">
    <property type="entry name" value="SWAP/Surp_sf"/>
</dbReference>
<protein>
    <recommendedName>
        <fullName evidence="2">SURP motif domain-containing protein</fullName>
    </recommendedName>
</protein>
<organism evidence="3 4">
    <name type="scientific">Paralvinella palmiformis</name>
    <dbReference type="NCBI Taxonomy" id="53620"/>
    <lineage>
        <taxon>Eukaryota</taxon>
        <taxon>Metazoa</taxon>
        <taxon>Spiralia</taxon>
        <taxon>Lophotrochozoa</taxon>
        <taxon>Annelida</taxon>
        <taxon>Polychaeta</taxon>
        <taxon>Sedentaria</taxon>
        <taxon>Canalipalpata</taxon>
        <taxon>Terebellida</taxon>
        <taxon>Terebelliformia</taxon>
        <taxon>Alvinellidae</taxon>
        <taxon>Paralvinella</taxon>
    </lineage>
</organism>
<dbReference type="AlphaFoldDB" id="A0AAD9N2W3"/>
<feature type="region of interest" description="Disordered" evidence="1">
    <location>
        <begin position="309"/>
        <end position="332"/>
    </location>
</feature>
<keyword evidence="4" id="KW-1185">Reference proteome</keyword>
<dbReference type="EMBL" id="JAODUP010000247">
    <property type="protein sequence ID" value="KAK2155152.1"/>
    <property type="molecule type" value="Genomic_DNA"/>
</dbReference>